<dbReference type="AlphaFoldDB" id="A0A9P9WY00"/>
<accession>A0A9P9WY00</accession>
<dbReference type="InterPro" id="IPR023631">
    <property type="entry name" value="Amidase_dom"/>
</dbReference>
<evidence type="ECO:0000313" key="3">
    <source>
        <dbReference type="EMBL" id="KAI1881317.1"/>
    </source>
</evidence>
<comment type="caution">
    <text evidence="3">The sequence shown here is derived from an EMBL/GenBank/DDBJ whole genome shotgun (WGS) entry which is preliminary data.</text>
</comment>
<dbReference type="PANTHER" id="PTHR42678">
    <property type="entry name" value="AMIDASE"/>
    <property type="match status" value="1"/>
</dbReference>
<sequence>MPTIWNETFEIDMPLCAGRNIAEQSIKDLQHSMNVGHFTALDLTKCYLAYIQKLNPRLSAVIELNPDALAIADRLDEERRYGIVRGPLHGIPFLVKDNIATKDSMNTTAGSSMLIGANVPRDAHVVELLRQKGAVLLGHANMSEWSSMRAFHYSEGYSTRGGQSRNPYNLSKNPGGSSSGSAIAVCANMCAFSLGTETKSRVIFPADRNGIVGLRPTRGRVSCDGVIPVSRNFDTVGTFGRTVADAAAALDGISDGNRSLTNHLTDHRDLSDVTKIGSIGESVPDYGCCDWDFQSLRGYPERSQHTVVKVDFFNDLRRYLSSLVTNPCGIHGVQEVVAYNRNIASGGGFPWTHPAWPSGQDSFEKSMASGGTEDDAYRDALSHIQRMSQDNGLDRAFEYDDERDFDALLVPVQAGGGAVMQLAAQAGYPMITIPLDINPFDGVPYGIALIVKPHRDDKLIRLGSALERVLLIENRARQPPLFLNVEAENLIFIKDGTDDDDSEGDYHSDENDTYDEYGQLMS</sequence>
<name>A0A9P9WY00_9PEZI</name>
<organism evidence="3 4">
    <name type="scientific">Neoarthrinium moseri</name>
    <dbReference type="NCBI Taxonomy" id="1658444"/>
    <lineage>
        <taxon>Eukaryota</taxon>
        <taxon>Fungi</taxon>
        <taxon>Dikarya</taxon>
        <taxon>Ascomycota</taxon>
        <taxon>Pezizomycotina</taxon>
        <taxon>Sordariomycetes</taxon>
        <taxon>Xylariomycetidae</taxon>
        <taxon>Amphisphaeriales</taxon>
        <taxon>Apiosporaceae</taxon>
        <taxon>Neoarthrinium</taxon>
    </lineage>
</organism>
<dbReference type="InterPro" id="IPR036928">
    <property type="entry name" value="AS_sf"/>
</dbReference>
<evidence type="ECO:0000259" key="2">
    <source>
        <dbReference type="Pfam" id="PF01425"/>
    </source>
</evidence>
<dbReference type="EMBL" id="JAFIMR010000001">
    <property type="protein sequence ID" value="KAI1881317.1"/>
    <property type="molecule type" value="Genomic_DNA"/>
</dbReference>
<dbReference type="Gene3D" id="3.90.1300.10">
    <property type="entry name" value="Amidase signature (AS) domain"/>
    <property type="match status" value="1"/>
</dbReference>
<reference evidence="3" key="1">
    <citation type="submission" date="2021-03" db="EMBL/GenBank/DDBJ databases">
        <title>Revisited historic fungal species revealed as producer of novel bioactive compounds through whole genome sequencing and comparative genomics.</title>
        <authorList>
            <person name="Vignolle G.A."/>
            <person name="Hochenegger N."/>
            <person name="Mach R.L."/>
            <person name="Mach-Aigner A.R."/>
            <person name="Javad Rahimi M."/>
            <person name="Salim K.A."/>
            <person name="Chan C.M."/>
            <person name="Lim L.B.L."/>
            <person name="Cai F."/>
            <person name="Druzhinina I.S."/>
            <person name="U'Ren J.M."/>
            <person name="Derntl C."/>
        </authorList>
    </citation>
    <scope>NUCLEOTIDE SEQUENCE</scope>
    <source>
        <strain evidence="3">TUCIM 5799</strain>
    </source>
</reference>
<gene>
    <name evidence="3" type="ORF">JX265_000143</name>
</gene>
<dbReference type="Pfam" id="PF01425">
    <property type="entry name" value="Amidase"/>
    <property type="match status" value="1"/>
</dbReference>
<dbReference type="Proteomes" id="UP000829685">
    <property type="component" value="Unassembled WGS sequence"/>
</dbReference>
<dbReference type="SUPFAM" id="SSF75304">
    <property type="entry name" value="Amidase signature (AS) enzymes"/>
    <property type="match status" value="1"/>
</dbReference>
<keyword evidence="4" id="KW-1185">Reference proteome</keyword>
<evidence type="ECO:0000313" key="4">
    <source>
        <dbReference type="Proteomes" id="UP000829685"/>
    </source>
</evidence>
<protein>
    <recommendedName>
        <fullName evidence="2">Amidase domain-containing protein</fullName>
    </recommendedName>
</protein>
<feature type="domain" description="Amidase" evidence="2">
    <location>
        <begin position="42"/>
        <end position="257"/>
    </location>
</feature>
<evidence type="ECO:0000256" key="1">
    <source>
        <dbReference type="SAM" id="MobiDB-lite"/>
    </source>
</evidence>
<dbReference type="PANTHER" id="PTHR42678:SF37">
    <property type="entry name" value="AMIDASE C869.01-RELATED"/>
    <property type="match status" value="1"/>
</dbReference>
<proteinExistence type="predicted"/>
<feature type="region of interest" description="Disordered" evidence="1">
    <location>
        <begin position="496"/>
        <end position="522"/>
    </location>
</feature>